<feature type="non-terminal residue" evidence="1">
    <location>
        <position position="1"/>
    </location>
</feature>
<dbReference type="Proteomes" id="UP000016935">
    <property type="component" value="Unassembled WGS sequence"/>
</dbReference>
<organism evidence="1 2">
    <name type="scientific">Exserohilum turcicum (strain 28A)</name>
    <name type="common">Northern leaf blight fungus</name>
    <name type="synonym">Setosphaeria turcica</name>
    <dbReference type="NCBI Taxonomy" id="671987"/>
    <lineage>
        <taxon>Eukaryota</taxon>
        <taxon>Fungi</taxon>
        <taxon>Dikarya</taxon>
        <taxon>Ascomycota</taxon>
        <taxon>Pezizomycotina</taxon>
        <taxon>Dothideomycetes</taxon>
        <taxon>Pleosporomycetidae</taxon>
        <taxon>Pleosporales</taxon>
        <taxon>Pleosporineae</taxon>
        <taxon>Pleosporaceae</taxon>
        <taxon>Exserohilum</taxon>
    </lineage>
</organism>
<reference evidence="1 2" key="1">
    <citation type="journal article" date="2012" name="PLoS Pathog.">
        <title>Diverse lifestyles and strategies of plant pathogenesis encoded in the genomes of eighteen Dothideomycetes fungi.</title>
        <authorList>
            <person name="Ohm R.A."/>
            <person name="Feau N."/>
            <person name="Henrissat B."/>
            <person name="Schoch C.L."/>
            <person name="Horwitz B.A."/>
            <person name="Barry K.W."/>
            <person name="Condon B.J."/>
            <person name="Copeland A.C."/>
            <person name="Dhillon B."/>
            <person name="Glaser F."/>
            <person name="Hesse C.N."/>
            <person name="Kosti I."/>
            <person name="LaButti K."/>
            <person name="Lindquist E.A."/>
            <person name="Lucas S."/>
            <person name="Salamov A.A."/>
            <person name="Bradshaw R.E."/>
            <person name="Ciuffetti L."/>
            <person name="Hamelin R.C."/>
            <person name="Kema G.H.J."/>
            <person name="Lawrence C."/>
            <person name="Scott J.A."/>
            <person name="Spatafora J.W."/>
            <person name="Turgeon B.G."/>
            <person name="de Wit P.J.G.M."/>
            <person name="Zhong S."/>
            <person name="Goodwin S.B."/>
            <person name="Grigoriev I.V."/>
        </authorList>
    </citation>
    <scope>NUCLEOTIDE SEQUENCE [LARGE SCALE GENOMIC DNA]</scope>
    <source>
        <strain evidence="2">28A</strain>
    </source>
</reference>
<evidence type="ECO:0000313" key="2">
    <source>
        <dbReference type="Proteomes" id="UP000016935"/>
    </source>
</evidence>
<dbReference type="EMBL" id="KB908490">
    <property type="protein sequence ID" value="EOA90566.1"/>
    <property type="molecule type" value="Genomic_DNA"/>
</dbReference>
<reference evidence="1 2" key="2">
    <citation type="journal article" date="2013" name="PLoS Genet.">
        <title>Comparative genome structure, secondary metabolite, and effector coding capacity across Cochliobolus pathogens.</title>
        <authorList>
            <person name="Condon B.J."/>
            <person name="Leng Y."/>
            <person name="Wu D."/>
            <person name="Bushley K.E."/>
            <person name="Ohm R.A."/>
            <person name="Otillar R."/>
            <person name="Martin J."/>
            <person name="Schackwitz W."/>
            <person name="Grimwood J."/>
            <person name="MohdZainudin N."/>
            <person name="Xue C."/>
            <person name="Wang R."/>
            <person name="Manning V.A."/>
            <person name="Dhillon B."/>
            <person name="Tu Z.J."/>
            <person name="Steffenson B.J."/>
            <person name="Salamov A."/>
            <person name="Sun H."/>
            <person name="Lowry S."/>
            <person name="LaButti K."/>
            <person name="Han J."/>
            <person name="Copeland A."/>
            <person name="Lindquist E."/>
            <person name="Barry K."/>
            <person name="Schmutz J."/>
            <person name="Baker S.E."/>
            <person name="Ciuffetti L.M."/>
            <person name="Grigoriev I.V."/>
            <person name="Zhong S."/>
            <person name="Turgeon B.G."/>
        </authorList>
    </citation>
    <scope>NUCLEOTIDE SEQUENCE [LARGE SCALE GENOMIC DNA]</scope>
    <source>
        <strain evidence="2">28A</strain>
    </source>
</reference>
<dbReference type="RefSeq" id="XP_008021804.1">
    <property type="nucleotide sequence ID" value="XM_008023613.1"/>
</dbReference>
<name>R0J1B9_EXST2</name>
<dbReference type="GeneID" id="19395540"/>
<keyword evidence="2" id="KW-1185">Reference proteome</keyword>
<evidence type="ECO:0000313" key="1">
    <source>
        <dbReference type="EMBL" id="EOA90566.1"/>
    </source>
</evidence>
<protein>
    <submittedName>
        <fullName evidence="1">Uncharacterized protein</fullName>
    </submittedName>
</protein>
<sequence length="63" mass="7186">TLKNIYYNRYKREKSYANIASDLSIYSYNVVTGRVLLDCARNYNAPTAPKRLAQDIRAADIVA</sequence>
<gene>
    <name evidence="1" type="ORF">SETTUDRAFT_112173</name>
</gene>
<accession>R0J1B9</accession>
<dbReference type="AlphaFoldDB" id="R0J1B9"/>
<proteinExistence type="predicted"/>
<dbReference type="HOGENOM" id="CLU_2892250_0_0_1"/>